<proteinExistence type="predicted"/>
<keyword evidence="6" id="KW-0472">Membrane</keyword>
<comment type="subcellular location">
    <subcellularLocation>
        <location evidence="1">Mitochondrion inner membrane</location>
        <topology evidence="1">Multi-pass membrane protein</topology>
    </subcellularLocation>
</comment>
<keyword evidence="3" id="KW-0999">Mitochondrion inner membrane</keyword>
<evidence type="ECO:0000256" key="5">
    <source>
        <dbReference type="ARBA" id="ARBA00023128"/>
    </source>
</evidence>
<dbReference type="PANTHER" id="PTHR21382:SF1">
    <property type="entry name" value="NADH DEHYDROGENASE [UBIQUINONE] 1 ALPHA SUBCOMPLEX SUBUNIT 11"/>
    <property type="match status" value="1"/>
</dbReference>
<evidence type="ECO:0000313" key="8">
    <source>
        <dbReference type="Proteomes" id="UP001498398"/>
    </source>
</evidence>
<evidence type="ECO:0000256" key="6">
    <source>
        <dbReference type="ARBA" id="ARBA00023136"/>
    </source>
</evidence>
<dbReference type="InterPro" id="IPR039205">
    <property type="entry name" value="NDUFA11"/>
</dbReference>
<evidence type="ECO:0000256" key="3">
    <source>
        <dbReference type="ARBA" id="ARBA00022792"/>
    </source>
</evidence>
<evidence type="ECO:0000256" key="4">
    <source>
        <dbReference type="ARBA" id="ARBA00022989"/>
    </source>
</evidence>
<keyword evidence="2" id="KW-0812">Transmembrane</keyword>
<comment type="caution">
    <text evidence="7">The sequence shown here is derived from an EMBL/GenBank/DDBJ whole genome shotgun (WGS) entry which is preliminary data.</text>
</comment>
<name>A0ABR1JZL9_9AGAR</name>
<dbReference type="Proteomes" id="UP001498398">
    <property type="component" value="Unassembled WGS sequence"/>
</dbReference>
<keyword evidence="5" id="KW-0496">Mitochondrion</keyword>
<evidence type="ECO:0000256" key="1">
    <source>
        <dbReference type="ARBA" id="ARBA00004448"/>
    </source>
</evidence>
<dbReference type="EMBL" id="JBANRG010000003">
    <property type="protein sequence ID" value="KAK7468836.1"/>
    <property type="molecule type" value="Genomic_DNA"/>
</dbReference>
<dbReference type="PANTHER" id="PTHR21382">
    <property type="entry name" value="NADH-UBIQUINONE OXIDOREDUCTASE SUBUNIT"/>
    <property type="match status" value="1"/>
</dbReference>
<evidence type="ECO:0008006" key="9">
    <source>
        <dbReference type="Google" id="ProtNLM"/>
    </source>
</evidence>
<sequence length="154" mass="15721">MPENFDPKPVLKNTSVVGLQSGTAAVGTVVSTLQNALGNHSRGAAGVLTRTGSTITFFAAMGAAFAFTEAVVANQREKDDALNGAAGACAAGFLAGIRARSLPLSVAGCAFMGTAVGLFDQAGQFTGSRGAVKSTEERNHFFKKPLDLPEPSSE</sequence>
<accession>A0ABR1JZL9</accession>
<keyword evidence="8" id="KW-1185">Reference proteome</keyword>
<gene>
    <name evidence="7" type="ORF">VKT23_003337</name>
</gene>
<evidence type="ECO:0000313" key="7">
    <source>
        <dbReference type="EMBL" id="KAK7468836.1"/>
    </source>
</evidence>
<reference evidence="7 8" key="1">
    <citation type="submission" date="2024-01" db="EMBL/GenBank/DDBJ databases">
        <title>A draft genome for the cacao thread blight pathogen Marasmiellus scandens.</title>
        <authorList>
            <person name="Baruah I.K."/>
            <person name="Leung J."/>
            <person name="Bukari Y."/>
            <person name="Amoako-Attah I."/>
            <person name="Meinhardt L.W."/>
            <person name="Bailey B.A."/>
            <person name="Cohen S.P."/>
        </authorList>
    </citation>
    <scope>NUCLEOTIDE SEQUENCE [LARGE SCALE GENOMIC DNA]</scope>
    <source>
        <strain evidence="7 8">GH-19</strain>
    </source>
</reference>
<protein>
    <recommendedName>
        <fullName evidence="9">NADH dehydrogenase [ubiquinone] 1 alpha subcomplex subunit 11</fullName>
    </recommendedName>
</protein>
<evidence type="ECO:0000256" key="2">
    <source>
        <dbReference type="ARBA" id="ARBA00022692"/>
    </source>
</evidence>
<keyword evidence="4" id="KW-1133">Transmembrane helix</keyword>
<organism evidence="7 8">
    <name type="scientific">Marasmiellus scandens</name>
    <dbReference type="NCBI Taxonomy" id="2682957"/>
    <lineage>
        <taxon>Eukaryota</taxon>
        <taxon>Fungi</taxon>
        <taxon>Dikarya</taxon>
        <taxon>Basidiomycota</taxon>
        <taxon>Agaricomycotina</taxon>
        <taxon>Agaricomycetes</taxon>
        <taxon>Agaricomycetidae</taxon>
        <taxon>Agaricales</taxon>
        <taxon>Marasmiineae</taxon>
        <taxon>Omphalotaceae</taxon>
        <taxon>Marasmiellus</taxon>
    </lineage>
</organism>